<protein>
    <submittedName>
        <fullName evidence="1">Uncharacterized protein</fullName>
    </submittedName>
</protein>
<evidence type="ECO:0000313" key="2">
    <source>
        <dbReference type="Proteomes" id="UP000018144"/>
    </source>
</evidence>
<organism evidence="1 2">
    <name type="scientific">Pyronema omphalodes (strain CBS 100304)</name>
    <name type="common">Pyronema confluens</name>
    <dbReference type="NCBI Taxonomy" id="1076935"/>
    <lineage>
        <taxon>Eukaryota</taxon>
        <taxon>Fungi</taxon>
        <taxon>Dikarya</taxon>
        <taxon>Ascomycota</taxon>
        <taxon>Pezizomycotina</taxon>
        <taxon>Pezizomycetes</taxon>
        <taxon>Pezizales</taxon>
        <taxon>Pyronemataceae</taxon>
        <taxon>Pyronema</taxon>
    </lineage>
</organism>
<reference evidence="1 2" key="1">
    <citation type="journal article" date="2013" name="PLoS Genet.">
        <title>The genome and development-dependent transcriptomes of Pyronema confluens: a window into fungal evolution.</title>
        <authorList>
            <person name="Traeger S."/>
            <person name="Altegoer F."/>
            <person name="Freitag M."/>
            <person name="Gabaldon T."/>
            <person name="Kempken F."/>
            <person name="Kumar A."/>
            <person name="Marcet-Houben M."/>
            <person name="Poggeler S."/>
            <person name="Stajich J.E."/>
            <person name="Nowrousian M."/>
        </authorList>
    </citation>
    <scope>NUCLEOTIDE SEQUENCE [LARGE SCALE GENOMIC DNA]</scope>
    <source>
        <strain evidence="2">CBS 100304</strain>
        <tissue evidence="1">Vegetative mycelium</tissue>
    </source>
</reference>
<accession>U4LTT0</accession>
<dbReference type="AlphaFoldDB" id="U4LTT0"/>
<name>U4LTT0_PYROM</name>
<dbReference type="EMBL" id="HF936006">
    <property type="protein sequence ID" value="CCX33085.1"/>
    <property type="molecule type" value="Genomic_DNA"/>
</dbReference>
<evidence type="ECO:0000313" key="1">
    <source>
        <dbReference type="EMBL" id="CCX33085.1"/>
    </source>
</evidence>
<keyword evidence="2" id="KW-1185">Reference proteome</keyword>
<proteinExistence type="predicted"/>
<gene>
    <name evidence="1" type="ORF">PCON_14116</name>
</gene>
<dbReference type="Proteomes" id="UP000018144">
    <property type="component" value="Unassembled WGS sequence"/>
</dbReference>
<sequence>MIQLWLRKSPRPIDNGECHKLQRKSSLIVCANYVLALCSPSTFSSLSSLCLAFASRVIW</sequence>